<name>A0AAD7QNJ6_9ASCO</name>
<organism evidence="2 3">
    <name type="scientific">Lipomyces tetrasporus</name>
    <dbReference type="NCBI Taxonomy" id="54092"/>
    <lineage>
        <taxon>Eukaryota</taxon>
        <taxon>Fungi</taxon>
        <taxon>Dikarya</taxon>
        <taxon>Ascomycota</taxon>
        <taxon>Saccharomycotina</taxon>
        <taxon>Lipomycetes</taxon>
        <taxon>Lipomycetales</taxon>
        <taxon>Lipomycetaceae</taxon>
        <taxon>Lipomyces</taxon>
    </lineage>
</organism>
<sequence>MARRSKKSIQRSINGRKNVMKRFGKVNQVTRHDGEGCGGHHREELQLPEILLNQSEIETYATRPGGSERSIRRFKAKYRKVESMKALTAFNFTNTASANVNLSEENRKSEGAGE</sequence>
<reference evidence="2" key="1">
    <citation type="submission" date="2023-03" db="EMBL/GenBank/DDBJ databases">
        <title>Near-Complete genome sequence of Lipomyces tetrasporous NRRL Y-64009, an oleaginous yeast capable of growing on lignocellulosic hydrolysates.</title>
        <authorList>
            <consortium name="Lawrence Berkeley National Laboratory"/>
            <person name="Jagtap S.S."/>
            <person name="Liu J.-J."/>
            <person name="Walukiewicz H.E."/>
            <person name="Pangilinan J."/>
            <person name="Lipzen A."/>
            <person name="Ahrendt S."/>
            <person name="Koriabine M."/>
            <person name="Cobaugh K."/>
            <person name="Salamov A."/>
            <person name="Yoshinaga Y."/>
            <person name="Ng V."/>
            <person name="Daum C."/>
            <person name="Grigoriev I.V."/>
            <person name="Slininger P.J."/>
            <person name="Dien B.S."/>
            <person name="Jin Y.-S."/>
            <person name="Rao C.V."/>
        </authorList>
    </citation>
    <scope>NUCLEOTIDE SEQUENCE</scope>
    <source>
        <strain evidence="2">NRRL Y-64009</strain>
    </source>
</reference>
<evidence type="ECO:0000313" key="2">
    <source>
        <dbReference type="EMBL" id="KAJ8097052.1"/>
    </source>
</evidence>
<dbReference type="EMBL" id="JARPMG010000012">
    <property type="protein sequence ID" value="KAJ8097052.1"/>
    <property type="molecule type" value="Genomic_DNA"/>
</dbReference>
<dbReference type="GeneID" id="80884671"/>
<protein>
    <submittedName>
        <fullName evidence="2">Uncharacterized protein</fullName>
    </submittedName>
</protein>
<dbReference type="Proteomes" id="UP001217417">
    <property type="component" value="Unassembled WGS sequence"/>
</dbReference>
<dbReference type="AlphaFoldDB" id="A0AAD7QNJ6"/>
<proteinExistence type="predicted"/>
<keyword evidence="3" id="KW-1185">Reference proteome</keyword>
<feature type="region of interest" description="Disordered" evidence="1">
    <location>
        <begin position="1"/>
        <end position="41"/>
    </location>
</feature>
<evidence type="ECO:0000313" key="3">
    <source>
        <dbReference type="Proteomes" id="UP001217417"/>
    </source>
</evidence>
<dbReference type="RefSeq" id="XP_056040502.1">
    <property type="nucleotide sequence ID" value="XM_056189505.1"/>
</dbReference>
<gene>
    <name evidence="2" type="ORF">POJ06DRAFT_271421</name>
</gene>
<comment type="caution">
    <text evidence="2">The sequence shown here is derived from an EMBL/GenBank/DDBJ whole genome shotgun (WGS) entry which is preliminary data.</text>
</comment>
<feature type="compositionally biased region" description="Basic and acidic residues" evidence="1">
    <location>
        <begin position="30"/>
        <end position="41"/>
    </location>
</feature>
<accession>A0AAD7QNJ6</accession>
<evidence type="ECO:0000256" key="1">
    <source>
        <dbReference type="SAM" id="MobiDB-lite"/>
    </source>
</evidence>